<evidence type="ECO:0000313" key="2">
    <source>
        <dbReference type="Proteomes" id="UP001177595"/>
    </source>
</evidence>
<dbReference type="Proteomes" id="UP001177595">
    <property type="component" value="Plasmid paPv4"/>
</dbReference>
<proteinExistence type="predicted"/>
<sequence>MAKLNDVPDFDKDEDIDVIDYIKQAGKRPSEIRTKLVSFRIPIGLLEFIDTESKRLKRPKTKVIKAALLAYKKLNNNELVNIWYEADRNE</sequence>
<evidence type="ECO:0000313" key="1">
    <source>
        <dbReference type="EMBL" id="WGM03648.1"/>
    </source>
</evidence>
<name>A0AA95GQX0_9GAMM</name>
<accession>A0AA95GQX0</accession>
<geneLocation type="plasmid" evidence="1 2">
    <name>paPv4</name>
</geneLocation>
<gene>
    <name evidence="1" type="ORF">QE210_19705</name>
</gene>
<keyword evidence="1" id="KW-0614">Plasmid</keyword>
<reference evidence="1" key="1">
    <citation type="submission" date="2023-04" db="EMBL/GenBank/DDBJ databases">
        <title>Genome dynamics across the evolutionary transition to endosymbiosis.</title>
        <authorList>
            <person name="Siozios S."/>
            <person name="Nadal-Jimenez P."/>
            <person name="Azagi T."/>
            <person name="Sprong H."/>
            <person name="Frost C.L."/>
            <person name="Parratt S.R."/>
            <person name="Taylor G."/>
            <person name="Brettell L."/>
            <person name="Lew K.C."/>
            <person name="Croft L."/>
            <person name="King K.C."/>
            <person name="Brockhurst M.A."/>
            <person name="Hypsa V."/>
            <person name="Novakova E."/>
            <person name="Darby A.C."/>
            <person name="Hurst G.D.D."/>
        </authorList>
    </citation>
    <scope>NUCLEOTIDE SEQUENCE</scope>
    <source>
        <strain evidence="1">APv</strain>
        <plasmid evidence="1">paPv4</plasmid>
    </source>
</reference>
<organism evidence="1 2">
    <name type="scientific">Arsenophonus nasoniae</name>
    <name type="common">son-killer infecting Nasonia vitripennis</name>
    <dbReference type="NCBI Taxonomy" id="638"/>
    <lineage>
        <taxon>Bacteria</taxon>
        <taxon>Pseudomonadati</taxon>
        <taxon>Pseudomonadota</taxon>
        <taxon>Gammaproteobacteria</taxon>
        <taxon>Enterobacterales</taxon>
        <taxon>Morganellaceae</taxon>
        <taxon>Arsenophonus</taxon>
    </lineage>
</organism>
<dbReference type="AlphaFoldDB" id="A0AA95GQX0"/>
<protein>
    <recommendedName>
        <fullName evidence="3">CopG family transcriptional regulator</fullName>
    </recommendedName>
</protein>
<dbReference type="EMBL" id="CP123508">
    <property type="protein sequence ID" value="WGM03648.1"/>
    <property type="molecule type" value="Genomic_DNA"/>
</dbReference>
<dbReference type="RefSeq" id="WP_280626880.1">
    <property type="nucleotide sequence ID" value="NZ_CP123508.1"/>
</dbReference>
<evidence type="ECO:0008006" key="3">
    <source>
        <dbReference type="Google" id="ProtNLM"/>
    </source>
</evidence>